<dbReference type="SMART" id="SM00355">
    <property type="entry name" value="ZnF_C2H2"/>
    <property type="match status" value="2"/>
</dbReference>
<dbReference type="GO" id="GO:0008270">
    <property type="term" value="F:zinc ion binding"/>
    <property type="evidence" value="ECO:0007669"/>
    <property type="project" value="UniProtKB-KW"/>
</dbReference>
<evidence type="ECO:0000259" key="2">
    <source>
        <dbReference type="PROSITE" id="PS50157"/>
    </source>
</evidence>
<sequence>MASCRSCSKLFPSINTLIHHMGMFCKKRIGQSFECGQVGCSRTYSMKNSLRKHLRSSHGLPVSIERPPTYFSSPLKPFAPAEVEDSSTPVSLAVLVEEKMAKVFSSLYVDPNVPRKQVQKFASEFLSFFDFLSTHLSERVENNTMPDDIQKLLTDCRKSIEMFDSEYKRLKCFESLGSYVKADEYCLGYREEVKGLNRHFVQSPNLLQLVPLGRVFQLFFSLPSMLKETLENIDKFSTSDPICNIIQGSTWKTMTDSFTRNKNEIHIPLVLYYDDFEVNNPLGSHCTIHKLSALYVSIPVLPKKYASLLNCIFLFALFHASDRKQFGNKVIFEKPIRYLNMLSSEGIQVSTDIFTGTLKFHVTCFTGDNLGLNGVLGFVESFVAHHCCRLCNASKEDMQILDKEDINYLRTNEEYENALYSSNVSQTGIKERCVWFGLKGFDLYDIPCLDLLHDYLEGVCRYTLQFVVKYLVTSKTVDLDFLTTRIKQFDYGPDGSSSPANAIVLEGSNIKIKTSASEMAKLVRYFTLIIGEYVSKSDEIWSLYLTLRELLDKLMTHRYYKDTIAYLASLVQDLIRKFSKLSHESIKPKFHFLTHYPSIIKKFGPLTQIWTMRFEAKHRVGKSVAKSIASRVNICKSVTLRNQLILNSIFIANETFKTFILGKKRPLSGAEKIEFRENFEHSTTSVISVKWFKLDGVRVEEGSILILYLCAHTYNPIFVKVLDVWVDVETEEMFFSSLQFETEYFEDHFFAYKVVPTSIRKYFRLCELHSTVPHTLTHLSNGSRFITLRISID</sequence>
<dbReference type="AlphaFoldDB" id="A0A8D9BFN8"/>
<keyword evidence="1" id="KW-0863">Zinc-finger</keyword>
<proteinExistence type="predicted"/>
<keyword evidence="1" id="KW-0862">Zinc</keyword>
<organism evidence="3">
    <name type="scientific">Cacopsylla melanoneura</name>
    <dbReference type="NCBI Taxonomy" id="428564"/>
    <lineage>
        <taxon>Eukaryota</taxon>
        <taxon>Metazoa</taxon>
        <taxon>Ecdysozoa</taxon>
        <taxon>Arthropoda</taxon>
        <taxon>Hexapoda</taxon>
        <taxon>Insecta</taxon>
        <taxon>Pterygota</taxon>
        <taxon>Neoptera</taxon>
        <taxon>Paraneoptera</taxon>
        <taxon>Hemiptera</taxon>
        <taxon>Sternorrhyncha</taxon>
        <taxon>Psylloidea</taxon>
        <taxon>Psyllidae</taxon>
        <taxon>Psyllinae</taxon>
        <taxon>Cacopsylla</taxon>
    </lineage>
</organism>
<name>A0A8D9BFN8_9HEMI</name>
<keyword evidence="1" id="KW-0479">Metal-binding</keyword>
<evidence type="ECO:0000256" key="1">
    <source>
        <dbReference type="PROSITE-ProRule" id="PRU00042"/>
    </source>
</evidence>
<feature type="domain" description="C2H2-type" evidence="2">
    <location>
        <begin position="33"/>
        <end position="58"/>
    </location>
</feature>
<evidence type="ECO:0000313" key="3">
    <source>
        <dbReference type="EMBL" id="CAG6784368.1"/>
    </source>
</evidence>
<dbReference type="EMBL" id="HBUF01637154">
    <property type="protein sequence ID" value="CAG6784368.1"/>
    <property type="molecule type" value="Transcribed_RNA"/>
</dbReference>
<dbReference type="PROSITE" id="PS00028">
    <property type="entry name" value="ZINC_FINGER_C2H2_1"/>
    <property type="match status" value="1"/>
</dbReference>
<reference evidence="3" key="1">
    <citation type="submission" date="2021-05" db="EMBL/GenBank/DDBJ databases">
        <authorList>
            <person name="Alioto T."/>
            <person name="Alioto T."/>
            <person name="Gomez Garrido J."/>
        </authorList>
    </citation>
    <scope>NUCLEOTIDE SEQUENCE</scope>
</reference>
<dbReference type="InterPro" id="IPR013087">
    <property type="entry name" value="Znf_C2H2_type"/>
</dbReference>
<dbReference type="EMBL" id="HBUF01185423">
    <property type="protein sequence ID" value="CAG6656597.1"/>
    <property type="molecule type" value="Transcribed_RNA"/>
</dbReference>
<dbReference type="PANTHER" id="PTHR31912:SF34">
    <property type="entry name" value="NOTOCHORD-RELATED PROTEIN"/>
    <property type="match status" value="1"/>
</dbReference>
<dbReference type="EMBL" id="HBUF01185424">
    <property type="protein sequence ID" value="CAG6656600.1"/>
    <property type="molecule type" value="Transcribed_RNA"/>
</dbReference>
<dbReference type="EMBL" id="HBUF01637153">
    <property type="protein sequence ID" value="CAG6784366.1"/>
    <property type="molecule type" value="Transcribed_RNA"/>
</dbReference>
<dbReference type="PANTHER" id="PTHR31912">
    <property type="entry name" value="IP13529P"/>
    <property type="match status" value="1"/>
</dbReference>
<protein>
    <recommendedName>
        <fullName evidence="2">C2H2-type domain-containing protein</fullName>
    </recommendedName>
</protein>
<dbReference type="PROSITE" id="PS50157">
    <property type="entry name" value="ZINC_FINGER_C2H2_2"/>
    <property type="match status" value="1"/>
</dbReference>
<dbReference type="Gene3D" id="3.30.160.60">
    <property type="entry name" value="Classic Zinc Finger"/>
    <property type="match status" value="1"/>
</dbReference>
<accession>A0A8D9BFN8</accession>